<dbReference type="Proteomes" id="UP000509222">
    <property type="component" value="Chromosome"/>
</dbReference>
<gene>
    <name evidence="1" type="ORF">HF394_11920</name>
</gene>
<dbReference type="RefSeq" id="WP_036804588.1">
    <property type="nucleotide sequence ID" value="NZ_CP051177.1"/>
</dbReference>
<organism evidence="1 2">
    <name type="scientific">Planococcus glaciei</name>
    <dbReference type="NCBI Taxonomy" id="459472"/>
    <lineage>
        <taxon>Bacteria</taxon>
        <taxon>Bacillati</taxon>
        <taxon>Bacillota</taxon>
        <taxon>Bacilli</taxon>
        <taxon>Bacillales</taxon>
        <taxon>Caryophanaceae</taxon>
        <taxon>Planococcus</taxon>
    </lineage>
</organism>
<dbReference type="EMBL" id="CP051177">
    <property type="protein sequence ID" value="QKX51240.1"/>
    <property type="molecule type" value="Genomic_DNA"/>
</dbReference>
<keyword evidence="2" id="KW-1185">Reference proteome</keyword>
<evidence type="ECO:0000313" key="1">
    <source>
        <dbReference type="EMBL" id="QKX51240.1"/>
    </source>
</evidence>
<evidence type="ECO:0000313" key="2">
    <source>
        <dbReference type="Proteomes" id="UP000509222"/>
    </source>
</evidence>
<accession>A0A7H8QBI6</accession>
<protein>
    <submittedName>
        <fullName evidence="1">HEAT repeat domain-containing protein</fullName>
    </submittedName>
</protein>
<reference evidence="1 2" key="1">
    <citation type="submission" date="2020-04" db="EMBL/GenBank/DDBJ databases">
        <authorList>
            <person name="Pajer P."/>
            <person name="Broz P."/>
        </authorList>
    </citation>
    <scope>NUCLEOTIDE SEQUENCE [LARGE SCALE GENOMIC DNA]</scope>
    <source>
        <strain evidence="2">NRL-ATB46093</strain>
    </source>
</reference>
<dbReference type="Gene3D" id="1.25.10.10">
    <property type="entry name" value="Leucine-rich Repeat Variant"/>
    <property type="match status" value="1"/>
</dbReference>
<dbReference type="AlphaFoldDB" id="A0A7H8QBI6"/>
<dbReference type="Pfam" id="PF13646">
    <property type="entry name" value="HEAT_2"/>
    <property type="match status" value="1"/>
</dbReference>
<proteinExistence type="predicted"/>
<name>A0A7H8QBI6_9BACL</name>
<sequence>MNFLSQQFNTTLPPNYDELKKAVNRTANWKERLAAVEELGKWKHKQTIDMLTHRMENDPVYKVQLAAFDALQDFGLEVDMPTRKKFDLIKDASKTLVRIKKSLPHDHKFEDFKVKLQKMRVDIYDTYKGDKGEDFDQWLEDQWKSIPGRQARK</sequence>
<reference evidence="2" key="2">
    <citation type="submission" date="2020-06" db="EMBL/GenBank/DDBJ databases">
        <title>Isolation of Planomicrobium glaciei.</title>
        <authorList>
            <person name="Malisova L."/>
            <person name="Safrankova R."/>
            <person name="Jakubu V."/>
            <person name="Spanelova P."/>
        </authorList>
    </citation>
    <scope>NUCLEOTIDE SEQUENCE [LARGE SCALE GENOMIC DNA]</scope>
    <source>
        <strain evidence="2">NRL-ATB46093</strain>
    </source>
</reference>
<dbReference type="InterPro" id="IPR011989">
    <property type="entry name" value="ARM-like"/>
</dbReference>